<name>A0ABU0YHR1_9PROT</name>
<reference evidence="3" key="1">
    <citation type="submission" date="2023-08" db="EMBL/GenBank/DDBJ databases">
        <title>Rhodospirillaceae gen. nov., a novel taxon isolated from the Yangtze River Yuezi River estuary sludge.</title>
        <authorList>
            <person name="Ruan L."/>
        </authorList>
    </citation>
    <scope>NUCLEOTIDE SEQUENCE [LARGE SCALE GENOMIC DNA]</scope>
    <source>
        <strain evidence="3">R-7</strain>
    </source>
</reference>
<evidence type="ECO:0000256" key="1">
    <source>
        <dbReference type="SAM" id="Phobius"/>
    </source>
</evidence>
<gene>
    <name evidence="2" type="ORF">Q8A70_06220</name>
</gene>
<protein>
    <submittedName>
        <fullName evidence="2">TIGR02281 family clan AA aspartic protease</fullName>
        <ecNumber evidence="2">3.4.23.-</ecNumber>
    </submittedName>
</protein>
<dbReference type="NCBIfam" id="TIGR02281">
    <property type="entry name" value="clan_AA_DTGA"/>
    <property type="match status" value="1"/>
</dbReference>
<dbReference type="InterPro" id="IPR011969">
    <property type="entry name" value="Clan_AA_Asp_peptidase_C"/>
</dbReference>
<keyword evidence="2" id="KW-0378">Hydrolase</keyword>
<dbReference type="EC" id="3.4.23.-" evidence="2"/>
<keyword evidence="1" id="KW-0472">Membrane</keyword>
<feature type="transmembrane region" description="Helical" evidence="1">
    <location>
        <begin position="37"/>
        <end position="56"/>
    </location>
</feature>
<evidence type="ECO:0000313" key="2">
    <source>
        <dbReference type="EMBL" id="MDQ7247251.1"/>
    </source>
</evidence>
<dbReference type="PROSITE" id="PS00141">
    <property type="entry name" value="ASP_PROTEASE"/>
    <property type="match status" value="1"/>
</dbReference>
<dbReference type="SUPFAM" id="SSF50630">
    <property type="entry name" value="Acid proteases"/>
    <property type="match status" value="1"/>
</dbReference>
<keyword evidence="2" id="KW-0645">Protease</keyword>
<sequence>MQTRWIWLLVAAVLIGVVALAASTAPGTLNDSDNRMQLIYLCVILAALTGGLAARLQARPGTVLAQLGTWGVIFAALILVYSYRDNFGSLGERFTAELIPAQGTETGPASIAFTAQADGHYHVYGSVDGSSIQFLVDSGASDIVLSPADARMLGMQLEHLDFTLTAQTANGTVRGAPVRLKTLKVGPIVMHDVPATVNEAEMSVSLLGMEFLRRLKSWGVRNGKLTFEQ</sequence>
<accession>A0ABU0YHR1</accession>
<dbReference type="Proteomes" id="UP001230156">
    <property type="component" value="Unassembled WGS sequence"/>
</dbReference>
<dbReference type="RefSeq" id="WP_379954652.1">
    <property type="nucleotide sequence ID" value="NZ_JAUYVI010000002.1"/>
</dbReference>
<feature type="transmembrane region" description="Helical" evidence="1">
    <location>
        <begin position="63"/>
        <end position="83"/>
    </location>
</feature>
<dbReference type="InterPro" id="IPR001969">
    <property type="entry name" value="Aspartic_peptidase_AS"/>
</dbReference>
<dbReference type="GO" id="GO:0006508">
    <property type="term" value="P:proteolysis"/>
    <property type="evidence" value="ECO:0007669"/>
    <property type="project" value="UniProtKB-KW"/>
</dbReference>
<dbReference type="GO" id="GO:0008233">
    <property type="term" value="F:peptidase activity"/>
    <property type="evidence" value="ECO:0007669"/>
    <property type="project" value="UniProtKB-KW"/>
</dbReference>
<keyword evidence="1" id="KW-0812">Transmembrane</keyword>
<keyword evidence="1" id="KW-1133">Transmembrane helix</keyword>
<organism evidence="2 3">
    <name type="scientific">Dongia sedimenti</name>
    <dbReference type="NCBI Taxonomy" id="3064282"/>
    <lineage>
        <taxon>Bacteria</taxon>
        <taxon>Pseudomonadati</taxon>
        <taxon>Pseudomonadota</taxon>
        <taxon>Alphaproteobacteria</taxon>
        <taxon>Rhodospirillales</taxon>
        <taxon>Dongiaceae</taxon>
        <taxon>Dongia</taxon>
    </lineage>
</organism>
<dbReference type="Pfam" id="PF13975">
    <property type="entry name" value="gag-asp_proteas"/>
    <property type="match status" value="1"/>
</dbReference>
<dbReference type="Gene3D" id="2.40.70.10">
    <property type="entry name" value="Acid Proteases"/>
    <property type="match status" value="1"/>
</dbReference>
<dbReference type="InterPro" id="IPR021109">
    <property type="entry name" value="Peptidase_aspartic_dom_sf"/>
</dbReference>
<keyword evidence="3" id="KW-1185">Reference proteome</keyword>
<proteinExistence type="predicted"/>
<comment type="caution">
    <text evidence="2">The sequence shown here is derived from an EMBL/GenBank/DDBJ whole genome shotgun (WGS) entry which is preliminary data.</text>
</comment>
<dbReference type="CDD" id="cd05483">
    <property type="entry name" value="retropepsin_like_bacteria"/>
    <property type="match status" value="1"/>
</dbReference>
<evidence type="ECO:0000313" key="3">
    <source>
        <dbReference type="Proteomes" id="UP001230156"/>
    </source>
</evidence>
<dbReference type="InterPro" id="IPR034122">
    <property type="entry name" value="Retropepsin-like_bacterial"/>
</dbReference>
<dbReference type="EMBL" id="JAUYVI010000002">
    <property type="protein sequence ID" value="MDQ7247251.1"/>
    <property type="molecule type" value="Genomic_DNA"/>
</dbReference>